<organism evidence="15 16">
    <name type="scientific">Ruminobacter amylophilus</name>
    <dbReference type="NCBI Taxonomy" id="867"/>
    <lineage>
        <taxon>Bacteria</taxon>
        <taxon>Pseudomonadati</taxon>
        <taxon>Pseudomonadota</taxon>
        <taxon>Gammaproteobacteria</taxon>
        <taxon>Aeromonadales</taxon>
        <taxon>Succinivibrionaceae</taxon>
        <taxon>Ruminobacter</taxon>
    </lineage>
</organism>
<dbReference type="UniPathway" id="UPA00031">
    <property type="reaction ID" value="UER00008"/>
</dbReference>
<dbReference type="PANTHER" id="PTHR42945:SF9">
    <property type="entry name" value="HISTIDINE BIOSYNTHESIS BIFUNCTIONAL PROTEIN HISIE"/>
    <property type="match status" value="1"/>
</dbReference>
<dbReference type="GO" id="GO:0004636">
    <property type="term" value="F:phosphoribosyl-ATP diphosphatase activity"/>
    <property type="evidence" value="ECO:0007669"/>
    <property type="project" value="UniProtKB-EC"/>
</dbReference>
<keyword evidence="11" id="KW-0028">Amino-acid biosynthesis</keyword>
<comment type="pathway">
    <text evidence="3">Amino-acid biosynthesis; L-histidine biosynthesis; L-histidine from 5-phospho-alpha-D-ribose 1-diphosphate: step 3/9.</text>
</comment>
<keyword evidence="13" id="KW-0368">Histidine biosynthesis</keyword>
<sequence>MTNYTLNFNPDDLDWAKVNNQIPVIVQNYRSGVVLMQGFMNREALDKTLEIGKVTFYSRTKQRLWTKGEESRHYLNLKAITADCDNDCLLIAADPIGPTCHRGTESCFDGHMPLEASNIAVYEASAETPLPDVNALLTKFNGESSNENAAELLKGVLALLKQKGIALRDIDPLFRSECRH</sequence>
<dbReference type="PANTHER" id="PTHR42945">
    <property type="entry name" value="HISTIDINE BIOSYNTHESIS BIFUNCTIONAL PROTEIN"/>
    <property type="match status" value="1"/>
</dbReference>
<dbReference type="InterPro" id="IPR038019">
    <property type="entry name" value="PRib_AMP_CycHydrolase_sf"/>
</dbReference>
<evidence type="ECO:0000259" key="14">
    <source>
        <dbReference type="Pfam" id="PF01502"/>
    </source>
</evidence>
<keyword evidence="12 15" id="KW-0378">Hydrolase</keyword>
<evidence type="ECO:0000313" key="16">
    <source>
        <dbReference type="Proteomes" id="UP000243745"/>
    </source>
</evidence>
<evidence type="ECO:0000256" key="4">
    <source>
        <dbReference type="ARBA" id="ARBA00005204"/>
    </source>
</evidence>
<evidence type="ECO:0000256" key="6">
    <source>
        <dbReference type="ARBA" id="ARBA00008299"/>
    </source>
</evidence>
<dbReference type="FunFam" id="3.10.20.810:FF:000001">
    <property type="entry name" value="Histidine biosynthesis bifunctional protein HisIE"/>
    <property type="match status" value="1"/>
</dbReference>
<comment type="catalytic activity">
    <reaction evidence="1">
        <text>1-(5-phospho-beta-D-ribosyl)-5'-AMP + H2O = 1-(5-phospho-beta-D-ribosyl)-5-[(5-phospho-beta-D-ribosylamino)methylideneamino]imidazole-4-carboxamide</text>
        <dbReference type="Rhea" id="RHEA:20049"/>
        <dbReference type="ChEBI" id="CHEBI:15377"/>
        <dbReference type="ChEBI" id="CHEBI:58435"/>
        <dbReference type="ChEBI" id="CHEBI:59457"/>
        <dbReference type="EC" id="3.5.4.19"/>
    </reaction>
</comment>
<evidence type="ECO:0000256" key="1">
    <source>
        <dbReference type="ARBA" id="ARBA00000024"/>
    </source>
</evidence>
<comment type="similarity">
    <text evidence="5">In the C-terminal section; belongs to the PRA-PH family.</text>
</comment>
<comment type="catalytic activity">
    <reaction evidence="2">
        <text>1-(5-phospho-beta-D-ribosyl)-ATP + H2O = 1-(5-phospho-beta-D-ribosyl)-5'-AMP + diphosphate + H(+)</text>
        <dbReference type="Rhea" id="RHEA:22828"/>
        <dbReference type="ChEBI" id="CHEBI:15377"/>
        <dbReference type="ChEBI" id="CHEBI:15378"/>
        <dbReference type="ChEBI" id="CHEBI:33019"/>
        <dbReference type="ChEBI" id="CHEBI:59457"/>
        <dbReference type="ChEBI" id="CHEBI:73183"/>
        <dbReference type="EC" id="3.6.1.31"/>
    </reaction>
</comment>
<evidence type="ECO:0000256" key="8">
    <source>
        <dbReference type="ARBA" id="ARBA00012721"/>
    </source>
</evidence>
<dbReference type="Gene3D" id="3.10.20.810">
    <property type="entry name" value="Phosphoribosyl-AMP cyclohydrolase"/>
    <property type="match status" value="1"/>
</dbReference>
<dbReference type="EC" id="3.6.1.31" evidence="7"/>
<evidence type="ECO:0000256" key="11">
    <source>
        <dbReference type="ARBA" id="ARBA00022605"/>
    </source>
</evidence>
<evidence type="ECO:0000256" key="7">
    <source>
        <dbReference type="ARBA" id="ARBA00012414"/>
    </source>
</evidence>
<dbReference type="RefSeq" id="WP_245730038.1">
    <property type="nucleotide sequence ID" value="NZ_FOXF01000011.1"/>
</dbReference>
<keyword evidence="16" id="KW-1185">Reference proteome</keyword>
<dbReference type="GO" id="GO:0004635">
    <property type="term" value="F:phosphoribosyl-AMP cyclohydrolase activity"/>
    <property type="evidence" value="ECO:0007669"/>
    <property type="project" value="UniProtKB-EC"/>
</dbReference>
<evidence type="ECO:0000256" key="12">
    <source>
        <dbReference type="ARBA" id="ARBA00022801"/>
    </source>
</evidence>
<evidence type="ECO:0000313" key="15">
    <source>
        <dbReference type="EMBL" id="SFP25947.1"/>
    </source>
</evidence>
<evidence type="ECO:0000256" key="10">
    <source>
        <dbReference type="ARBA" id="ARBA00022490"/>
    </source>
</evidence>
<dbReference type="Pfam" id="PF01502">
    <property type="entry name" value="PRA-CH"/>
    <property type="match status" value="1"/>
</dbReference>
<evidence type="ECO:0000256" key="3">
    <source>
        <dbReference type="ARBA" id="ARBA00005169"/>
    </source>
</evidence>
<dbReference type="EMBL" id="FOXF01000011">
    <property type="protein sequence ID" value="SFP25947.1"/>
    <property type="molecule type" value="Genomic_DNA"/>
</dbReference>
<dbReference type="AlphaFoldDB" id="A0A662ZHS4"/>
<dbReference type="Proteomes" id="UP000243745">
    <property type="component" value="Unassembled WGS sequence"/>
</dbReference>
<evidence type="ECO:0000256" key="9">
    <source>
        <dbReference type="ARBA" id="ARBA00017720"/>
    </source>
</evidence>
<accession>A0A662ZHS4</accession>
<name>A0A662ZHS4_9GAMM</name>
<protein>
    <recommendedName>
        <fullName evidence="9">Histidine biosynthesis bifunctional protein HisIE</fullName>
        <ecNumber evidence="8">3.5.4.19</ecNumber>
        <ecNumber evidence="7">3.6.1.31</ecNumber>
    </recommendedName>
</protein>
<gene>
    <name evidence="15" type="ORF">SAMN02910344_00890</name>
</gene>
<proteinExistence type="inferred from homology"/>
<dbReference type="SUPFAM" id="SSF141734">
    <property type="entry name" value="HisI-like"/>
    <property type="match status" value="1"/>
</dbReference>
<evidence type="ECO:0000256" key="13">
    <source>
        <dbReference type="ARBA" id="ARBA00023102"/>
    </source>
</evidence>
<keyword evidence="10" id="KW-0963">Cytoplasm</keyword>
<feature type="domain" description="Phosphoribosyl-AMP cyclohydrolase" evidence="14">
    <location>
        <begin position="36"/>
        <end position="108"/>
    </location>
</feature>
<comment type="pathway">
    <text evidence="4">Amino-acid biosynthesis; L-histidine biosynthesis; L-histidine from 5-phospho-alpha-D-ribose 1-diphosphate: step 2/9.</text>
</comment>
<comment type="similarity">
    <text evidence="6">In the N-terminal section; belongs to the PRA-CH family.</text>
</comment>
<dbReference type="InterPro" id="IPR002496">
    <property type="entry name" value="PRib_AMP_CycHydrolase_dom"/>
</dbReference>
<dbReference type="GO" id="GO:0000105">
    <property type="term" value="P:L-histidine biosynthetic process"/>
    <property type="evidence" value="ECO:0007669"/>
    <property type="project" value="UniProtKB-UniPathway"/>
</dbReference>
<dbReference type="EC" id="3.5.4.19" evidence="8"/>
<evidence type="ECO:0000256" key="2">
    <source>
        <dbReference type="ARBA" id="ARBA00001460"/>
    </source>
</evidence>
<reference evidence="15 16" key="1">
    <citation type="submission" date="2016-10" db="EMBL/GenBank/DDBJ databases">
        <authorList>
            <person name="Varghese N."/>
            <person name="Submissions S."/>
        </authorList>
    </citation>
    <scope>NUCLEOTIDE SEQUENCE [LARGE SCALE GENOMIC DNA]</scope>
    <source>
        <strain evidence="15 16">DSM 1361</strain>
    </source>
</reference>
<evidence type="ECO:0000256" key="5">
    <source>
        <dbReference type="ARBA" id="ARBA00007731"/>
    </source>
</evidence>